<dbReference type="PROSITE" id="PS51197">
    <property type="entry name" value="HTH_RRF2_2"/>
    <property type="match status" value="1"/>
</dbReference>
<proteinExistence type="predicted"/>
<organism evidence="1 2">
    <name type="scientific">candidate division WOR-1 bacterium RIFOXYC2_FULL_41_25</name>
    <dbReference type="NCBI Taxonomy" id="1802586"/>
    <lineage>
        <taxon>Bacteria</taxon>
        <taxon>Bacillati</taxon>
        <taxon>Saganbacteria</taxon>
    </lineage>
</organism>
<dbReference type="EMBL" id="MEUI01000035">
    <property type="protein sequence ID" value="OGC33445.1"/>
    <property type="molecule type" value="Genomic_DNA"/>
</dbReference>
<dbReference type="SUPFAM" id="SSF46785">
    <property type="entry name" value="Winged helix' DNA-binding domain"/>
    <property type="match status" value="1"/>
</dbReference>
<evidence type="ECO:0000313" key="1">
    <source>
        <dbReference type="EMBL" id="OGC33445.1"/>
    </source>
</evidence>
<dbReference type="InterPro" id="IPR000944">
    <property type="entry name" value="Tscrpt_reg_Rrf2"/>
</dbReference>
<dbReference type="Gene3D" id="1.10.10.10">
    <property type="entry name" value="Winged helix-like DNA-binding domain superfamily/Winged helix DNA-binding domain"/>
    <property type="match status" value="1"/>
</dbReference>
<dbReference type="AlphaFoldDB" id="A0A1F4TL60"/>
<dbReference type="NCBIfam" id="TIGR00738">
    <property type="entry name" value="rrf2_super"/>
    <property type="match status" value="1"/>
</dbReference>
<comment type="caution">
    <text evidence="1">The sequence shown here is derived from an EMBL/GenBank/DDBJ whole genome shotgun (WGS) entry which is preliminary data.</text>
</comment>
<protein>
    <recommendedName>
        <fullName evidence="3">Rrf2 family transcriptional regulator</fullName>
    </recommendedName>
</protein>
<dbReference type="InterPro" id="IPR036388">
    <property type="entry name" value="WH-like_DNA-bd_sf"/>
</dbReference>
<name>A0A1F4TL60_UNCSA</name>
<dbReference type="InterPro" id="IPR030489">
    <property type="entry name" value="TR_Rrf2-type_CS"/>
</dbReference>
<gene>
    <name evidence="1" type="ORF">A2462_06685</name>
</gene>
<dbReference type="PROSITE" id="PS01332">
    <property type="entry name" value="HTH_RRF2_1"/>
    <property type="match status" value="1"/>
</dbReference>
<evidence type="ECO:0000313" key="2">
    <source>
        <dbReference type="Proteomes" id="UP000177309"/>
    </source>
</evidence>
<reference evidence="1 2" key="1">
    <citation type="journal article" date="2016" name="Nat. Commun.">
        <title>Thousands of microbial genomes shed light on interconnected biogeochemical processes in an aquifer system.</title>
        <authorList>
            <person name="Anantharaman K."/>
            <person name="Brown C.T."/>
            <person name="Hug L.A."/>
            <person name="Sharon I."/>
            <person name="Castelle C.J."/>
            <person name="Probst A.J."/>
            <person name="Thomas B.C."/>
            <person name="Singh A."/>
            <person name="Wilkins M.J."/>
            <person name="Karaoz U."/>
            <person name="Brodie E.L."/>
            <person name="Williams K.H."/>
            <person name="Hubbard S.S."/>
            <person name="Banfield J.F."/>
        </authorList>
    </citation>
    <scope>NUCLEOTIDE SEQUENCE [LARGE SCALE GENOMIC DNA]</scope>
</reference>
<dbReference type="PANTHER" id="PTHR33221:SF15">
    <property type="entry name" value="HTH-TYPE TRANSCRIPTIONAL REGULATOR YWGB-RELATED"/>
    <property type="match status" value="1"/>
</dbReference>
<dbReference type="PANTHER" id="PTHR33221">
    <property type="entry name" value="WINGED HELIX-TURN-HELIX TRANSCRIPTIONAL REGULATOR, RRF2 FAMILY"/>
    <property type="match status" value="1"/>
</dbReference>
<dbReference type="GO" id="GO:0005829">
    <property type="term" value="C:cytosol"/>
    <property type="evidence" value="ECO:0007669"/>
    <property type="project" value="TreeGrafter"/>
</dbReference>
<sequence length="138" mass="15669">MRFSIKVQYGLQALLELALAYGGGPVQIKEIAKSQKLPIRYLEQLLLILKRGGLVVSQRGKEGGYLLKKHPSDIPLLELVEYLDGKIELVSKNMKKTPVLFSTFQVVQDKIKAGLAEVSLEDLVIRKRQRERSYVYNI</sequence>
<dbReference type="GO" id="GO:0003700">
    <property type="term" value="F:DNA-binding transcription factor activity"/>
    <property type="evidence" value="ECO:0007669"/>
    <property type="project" value="TreeGrafter"/>
</dbReference>
<dbReference type="Pfam" id="PF02082">
    <property type="entry name" value="Rrf2"/>
    <property type="match status" value="1"/>
</dbReference>
<evidence type="ECO:0008006" key="3">
    <source>
        <dbReference type="Google" id="ProtNLM"/>
    </source>
</evidence>
<accession>A0A1F4TL60</accession>
<dbReference type="InterPro" id="IPR036390">
    <property type="entry name" value="WH_DNA-bd_sf"/>
</dbReference>
<dbReference type="Proteomes" id="UP000177309">
    <property type="component" value="Unassembled WGS sequence"/>
</dbReference>